<reference evidence="2 3" key="1">
    <citation type="journal article" date="2011" name="Front. Microbiol.">
        <title>Two Strains of Crocosphaera watsonii with Highly Conserved Genomes are Distinguished by Strain-Specific Features.</title>
        <authorList>
            <person name="Bench S.R."/>
            <person name="Ilikchyan I.N."/>
            <person name="Tripp H.J."/>
            <person name="Zehr J.P."/>
        </authorList>
    </citation>
    <scope>NUCLEOTIDE SEQUENCE [LARGE SCALE GENOMIC DNA]</scope>
    <source>
        <strain evidence="2 3">WH 0003</strain>
    </source>
</reference>
<dbReference type="EMBL" id="AESD01000590">
    <property type="protein sequence ID" value="EHJ11402.1"/>
    <property type="molecule type" value="Genomic_DNA"/>
</dbReference>
<accession>G5J8T7</accession>
<keyword evidence="1" id="KW-0812">Transmembrane</keyword>
<name>G5J8T7_CROWT</name>
<evidence type="ECO:0000313" key="3">
    <source>
        <dbReference type="Proteomes" id="UP000003477"/>
    </source>
</evidence>
<feature type="non-terminal residue" evidence="2">
    <location>
        <position position="56"/>
    </location>
</feature>
<dbReference type="RefSeq" id="WP_007311840.1">
    <property type="nucleotide sequence ID" value="NZ_AESD01000590.1"/>
</dbReference>
<dbReference type="Proteomes" id="UP000003477">
    <property type="component" value="Unassembled WGS sequence"/>
</dbReference>
<dbReference type="InterPro" id="IPR001036">
    <property type="entry name" value="Acrflvin-R"/>
</dbReference>
<proteinExistence type="predicted"/>
<evidence type="ECO:0000313" key="2">
    <source>
        <dbReference type="EMBL" id="EHJ11402.1"/>
    </source>
</evidence>
<protein>
    <submittedName>
        <fullName evidence="2">Hydrophobe/amphiphile efflux-1 HAE1</fullName>
    </submittedName>
</protein>
<organism evidence="2 3">
    <name type="scientific">Crocosphaera watsonii WH 0003</name>
    <dbReference type="NCBI Taxonomy" id="423471"/>
    <lineage>
        <taxon>Bacteria</taxon>
        <taxon>Bacillati</taxon>
        <taxon>Cyanobacteriota</taxon>
        <taxon>Cyanophyceae</taxon>
        <taxon>Oscillatoriophycideae</taxon>
        <taxon>Chroococcales</taxon>
        <taxon>Aphanothecaceae</taxon>
        <taxon>Crocosphaera</taxon>
    </lineage>
</organism>
<dbReference type="GO" id="GO:0022857">
    <property type="term" value="F:transmembrane transporter activity"/>
    <property type="evidence" value="ECO:0007669"/>
    <property type="project" value="InterPro"/>
</dbReference>
<comment type="caution">
    <text evidence="2">The sequence shown here is derived from an EMBL/GenBank/DDBJ whole genome shotgun (WGS) entry which is preliminary data.</text>
</comment>
<dbReference type="GeneID" id="88769578"/>
<keyword evidence="1" id="KW-0472">Membrane</keyword>
<dbReference type="PRINTS" id="PR00702">
    <property type="entry name" value="ACRIFLAVINRP"/>
</dbReference>
<sequence length="56" mass="5922">MLLSLSNAFIKRPVLSTVCTIVIILLGTISMAVLPLDKLPEIAPKKVAVTANYIGA</sequence>
<dbReference type="AlphaFoldDB" id="G5J8T7"/>
<feature type="transmembrane region" description="Helical" evidence="1">
    <location>
        <begin position="14"/>
        <end position="36"/>
    </location>
</feature>
<dbReference type="Gene3D" id="3.30.70.1430">
    <property type="entry name" value="Multidrug efflux transporter AcrB pore domain"/>
    <property type="match status" value="1"/>
</dbReference>
<gene>
    <name evidence="2" type="ORF">CWATWH0003_3858a1</name>
</gene>
<dbReference type="Gene3D" id="1.20.1640.10">
    <property type="entry name" value="Multidrug efflux transporter AcrB transmembrane domain"/>
    <property type="match status" value="1"/>
</dbReference>
<dbReference type="GO" id="GO:0016020">
    <property type="term" value="C:membrane"/>
    <property type="evidence" value="ECO:0007669"/>
    <property type="project" value="InterPro"/>
</dbReference>
<keyword evidence="1" id="KW-1133">Transmembrane helix</keyword>
<dbReference type="Pfam" id="PF00873">
    <property type="entry name" value="ACR_tran"/>
    <property type="match status" value="1"/>
</dbReference>
<evidence type="ECO:0000256" key="1">
    <source>
        <dbReference type="SAM" id="Phobius"/>
    </source>
</evidence>